<dbReference type="AlphaFoldDB" id="A0A4S8JUX7"/>
<reference evidence="2 3" key="1">
    <citation type="journal article" date="2019" name="Nat. Plants">
        <title>Genome sequencing of Musa balbisiana reveals subgenome evolution and function divergence in polyploid bananas.</title>
        <authorList>
            <person name="Yao X."/>
        </authorList>
    </citation>
    <scope>NUCLEOTIDE SEQUENCE [LARGE SCALE GENOMIC DNA]</scope>
    <source>
        <strain evidence="3">cv. DH-PKW</strain>
        <tissue evidence="2">Leaves</tissue>
    </source>
</reference>
<proteinExistence type="predicted"/>
<dbReference type="Proteomes" id="UP000317650">
    <property type="component" value="Chromosome 5"/>
</dbReference>
<organism evidence="2 3">
    <name type="scientific">Musa balbisiana</name>
    <name type="common">Banana</name>
    <dbReference type="NCBI Taxonomy" id="52838"/>
    <lineage>
        <taxon>Eukaryota</taxon>
        <taxon>Viridiplantae</taxon>
        <taxon>Streptophyta</taxon>
        <taxon>Embryophyta</taxon>
        <taxon>Tracheophyta</taxon>
        <taxon>Spermatophyta</taxon>
        <taxon>Magnoliopsida</taxon>
        <taxon>Liliopsida</taxon>
        <taxon>Zingiberales</taxon>
        <taxon>Musaceae</taxon>
        <taxon>Musa</taxon>
    </lineage>
</organism>
<evidence type="ECO:0000313" key="2">
    <source>
        <dbReference type="EMBL" id="THU66018.1"/>
    </source>
</evidence>
<name>A0A4S8JUX7_MUSBA</name>
<accession>A0A4S8JUX7</accession>
<evidence type="ECO:0000313" key="3">
    <source>
        <dbReference type="Proteomes" id="UP000317650"/>
    </source>
</evidence>
<keyword evidence="3" id="KW-1185">Reference proteome</keyword>
<sequence>MRRFTRRNEEKAGRRGEARSVAPPATAMLLTCRSWPTVPNDRSSSAERKWGETNVGRRVELKECLLPGGVWIGIGLHMVTFQS</sequence>
<feature type="compositionally biased region" description="Basic and acidic residues" evidence="1">
    <location>
        <begin position="1"/>
        <end position="18"/>
    </location>
</feature>
<comment type="caution">
    <text evidence="2">The sequence shown here is derived from an EMBL/GenBank/DDBJ whole genome shotgun (WGS) entry which is preliminary data.</text>
</comment>
<feature type="region of interest" description="Disordered" evidence="1">
    <location>
        <begin position="1"/>
        <end position="23"/>
    </location>
</feature>
<dbReference type="EMBL" id="PYDT01000003">
    <property type="protein sequence ID" value="THU66018.1"/>
    <property type="molecule type" value="Genomic_DNA"/>
</dbReference>
<gene>
    <name evidence="2" type="ORF">C4D60_Mb05t09790</name>
</gene>
<evidence type="ECO:0000256" key="1">
    <source>
        <dbReference type="SAM" id="MobiDB-lite"/>
    </source>
</evidence>
<protein>
    <submittedName>
        <fullName evidence="2">Uncharacterized protein</fullName>
    </submittedName>
</protein>